<keyword evidence="2" id="KW-1185">Reference proteome</keyword>
<proteinExistence type="predicted"/>
<gene>
    <name evidence="1" type="ORF">F511_18229</name>
</gene>
<accession>A0A2Z7BMM9</accession>
<name>A0A2Z7BMM9_9LAMI</name>
<evidence type="ECO:0000313" key="1">
    <source>
        <dbReference type="EMBL" id="KZV33348.1"/>
    </source>
</evidence>
<dbReference type="AlphaFoldDB" id="A0A2Z7BMM9"/>
<sequence>MGIHSPTTNFGNHAPDLPFIVLNTLSTKSVQKLRNQYLCDPEWFRDIASHVLTTPCDSENTFSDLPIKPCVDYFFRFPVVDNSDWRNIGSVEFPLSRRFHYYHFRRLWVSWKNNTKKLQCAIVRILVDWFFCLGSAFKSELHGTLIVVIISQKLRYGFELVLQLWDKLGYMCMLAGYQGFSTGRGDDSAGGATRGG</sequence>
<evidence type="ECO:0000313" key="2">
    <source>
        <dbReference type="Proteomes" id="UP000250235"/>
    </source>
</evidence>
<dbReference type="Proteomes" id="UP000250235">
    <property type="component" value="Unassembled WGS sequence"/>
</dbReference>
<organism evidence="1 2">
    <name type="scientific">Dorcoceras hygrometricum</name>
    <dbReference type="NCBI Taxonomy" id="472368"/>
    <lineage>
        <taxon>Eukaryota</taxon>
        <taxon>Viridiplantae</taxon>
        <taxon>Streptophyta</taxon>
        <taxon>Embryophyta</taxon>
        <taxon>Tracheophyta</taxon>
        <taxon>Spermatophyta</taxon>
        <taxon>Magnoliopsida</taxon>
        <taxon>eudicotyledons</taxon>
        <taxon>Gunneridae</taxon>
        <taxon>Pentapetalae</taxon>
        <taxon>asterids</taxon>
        <taxon>lamiids</taxon>
        <taxon>Lamiales</taxon>
        <taxon>Gesneriaceae</taxon>
        <taxon>Didymocarpoideae</taxon>
        <taxon>Trichosporeae</taxon>
        <taxon>Loxocarpinae</taxon>
        <taxon>Dorcoceras</taxon>
    </lineage>
</organism>
<protein>
    <submittedName>
        <fullName evidence="1">Uncharacterized protein</fullName>
    </submittedName>
</protein>
<dbReference type="EMBL" id="KV005865">
    <property type="protein sequence ID" value="KZV33348.1"/>
    <property type="molecule type" value="Genomic_DNA"/>
</dbReference>
<reference evidence="1 2" key="1">
    <citation type="journal article" date="2015" name="Proc. Natl. Acad. Sci. U.S.A.">
        <title>The resurrection genome of Boea hygrometrica: A blueprint for survival of dehydration.</title>
        <authorList>
            <person name="Xiao L."/>
            <person name="Yang G."/>
            <person name="Zhang L."/>
            <person name="Yang X."/>
            <person name="Zhao S."/>
            <person name="Ji Z."/>
            <person name="Zhou Q."/>
            <person name="Hu M."/>
            <person name="Wang Y."/>
            <person name="Chen M."/>
            <person name="Xu Y."/>
            <person name="Jin H."/>
            <person name="Xiao X."/>
            <person name="Hu G."/>
            <person name="Bao F."/>
            <person name="Hu Y."/>
            <person name="Wan P."/>
            <person name="Li L."/>
            <person name="Deng X."/>
            <person name="Kuang T."/>
            <person name="Xiang C."/>
            <person name="Zhu J.K."/>
            <person name="Oliver M.J."/>
            <person name="He Y."/>
        </authorList>
    </citation>
    <scope>NUCLEOTIDE SEQUENCE [LARGE SCALE GENOMIC DNA]</scope>
    <source>
        <strain evidence="2">cv. XS01</strain>
    </source>
</reference>